<organism evidence="1 2">
    <name type="scientific">Cereibacter sphaeroides</name>
    <name type="common">Rhodobacter sphaeroides</name>
    <dbReference type="NCBI Taxonomy" id="1063"/>
    <lineage>
        <taxon>Bacteria</taxon>
        <taxon>Pseudomonadati</taxon>
        <taxon>Pseudomonadota</taxon>
        <taxon>Alphaproteobacteria</taxon>
        <taxon>Rhodobacterales</taxon>
        <taxon>Paracoccaceae</taxon>
        <taxon>Cereibacter</taxon>
    </lineage>
</organism>
<sequence>MSKLVSLLNMLASDNDGERANAARMIARMAAADNKTVSDFAMTGGPPRTVYVDRVVEKTVYKDRPAPPKPPGEGRPGRDILDNLKYAATFPEHLTGWDLEFISSVLFSCWDDDDLTSKQEKAARRIIHKVRIGEGDEEPLV</sequence>
<name>A0A2W5THM8_CERSP</name>
<proteinExistence type="predicted"/>
<comment type="caution">
    <text evidence="1">The sequence shown here is derived from an EMBL/GenBank/DDBJ whole genome shotgun (WGS) entry which is preliminary data.</text>
</comment>
<dbReference type="Proteomes" id="UP000248975">
    <property type="component" value="Unassembled WGS sequence"/>
</dbReference>
<evidence type="ECO:0000313" key="2">
    <source>
        <dbReference type="Proteomes" id="UP000248975"/>
    </source>
</evidence>
<accession>A0A2W5THM8</accession>
<gene>
    <name evidence="1" type="ORF">DI533_20210</name>
</gene>
<reference evidence="1 2" key="1">
    <citation type="submission" date="2017-08" db="EMBL/GenBank/DDBJ databases">
        <title>Infants hospitalized years apart are colonized by the same room-sourced microbial strains.</title>
        <authorList>
            <person name="Brooks B."/>
            <person name="Olm M.R."/>
            <person name="Firek B.A."/>
            <person name="Baker R."/>
            <person name="Thomas B.C."/>
            <person name="Morowitz M.J."/>
            <person name="Banfield J.F."/>
        </authorList>
    </citation>
    <scope>NUCLEOTIDE SEQUENCE [LARGE SCALE GENOMIC DNA]</scope>
    <source>
        <strain evidence="1">S2_003_000_R2_11</strain>
    </source>
</reference>
<protein>
    <submittedName>
        <fullName evidence="1">Uncharacterized protein</fullName>
    </submittedName>
</protein>
<dbReference type="EMBL" id="QFQS01000009">
    <property type="protein sequence ID" value="PZQ95177.1"/>
    <property type="molecule type" value="Genomic_DNA"/>
</dbReference>
<dbReference type="AlphaFoldDB" id="A0A2W5THM8"/>
<evidence type="ECO:0000313" key="1">
    <source>
        <dbReference type="EMBL" id="PZQ95177.1"/>
    </source>
</evidence>